<organism evidence="1 2">
    <name type="scientific">Polystyrenella longa</name>
    <dbReference type="NCBI Taxonomy" id="2528007"/>
    <lineage>
        <taxon>Bacteria</taxon>
        <taxon>Pseudomonadati</taxon>
        <taxon>Planctomycetota</taxon>
        <taxon>Planctomycetia</taxon>
        <taxon>Planctomycetales</taxon>
        <taxon>Planctomycetaceae</taxon>
        <taxon>Polystyrenella</taxon>
    </lineage>
</organism>
<protein>
    <submittedName>
        <fullName evidence="1">Uncharacterized protein</fullName>
    </submittedName>
</protein>
<evidence type="ECO:0000313" key="2">
    <source>
        <dbReference type="Proteomes" id="UP000317178"/>
    </source>
</evidence>
<dbReference type="Proteomes" id="UP000317178">
    <property type="component" value="Chromosome"/>
</dbReference>
<reference evidence="1 2" key="1">
    <citation type="submission" date="2019-02" db="EMBL/GenBank/DDBJ databases">
        <title>Deep-cultivation of Planctomycetes and their phenomic and genomic characterization uncovers novel biology.</title>
        <authorList>
            <person name="Wiegand S."/>
            <person name="Jogler M."/>
            <person name="Boedeker C."/>
            <person name="Pinto D."/>
            <person name="Vollmers J."/>
            <person name="Rivas-Marin E."/>
            <person name="Kohn T."/>
            <person name="Peeters S.H."/>
            <person name="Heuer A."/>
            <person name="Rast P."/>
            <person name="Oberbeckmann S."/>
            <person name="Bunk B."/>
            <person name="Jeske O."/>
            <person name="Meyerdierks A."/>
            <person name="Storesund J.E."/>
            <person name="Kallscheuer N."/>
            <person name="Luecker S."/>
            <person name="Lage O.M."/>
            <person name="Pohl T."/>
            <person name="Merkel B.J."/>
            <person name="Hornburger P."/>
            <person name="Mueller R.-W."/>
            <person name="Bruemmer F."/>
            <person name="Labrenz M."/>
            <person name="Spormann A.M."/>
            <person name="Op den Camp H."/>
            <person name="Overmann J."/>
            <person name="Amann R."/>
            <person name="Jetten M.S.M."/>
            <person name="Mascher T."/>
            <person name="Medema M.H."/>
            <person name="Devos D.P."/>
            <person name="Kaster A.-K."/>
            <person name="Ovreas L."/>
            <person name="Rohde M."/>
            <person name="Galperin M.Y."/>
            <person name="Jogler C."/>
        </authorList>
    </citation>
    <scope>NUCLEOTIDE SEQUENCE [LARGE SCALE GENOMIC DNA]</scope>
    <source>
        <strain evidence="1 2">Pla110</strain>
    </source>
</reference>
<name>A0A518CRM6_9PLAN</name>
<keyword evidence="2" id="KW-1185">Reference proteome</keyword>
<gene>
    <name evidence="1" type="ORF">Pla110_36300</name>
</gene>
<accession>A0A518CRM6</accession>
<evidence type="ECO:0000313" key="1">
    <source>
        <dbReference type="EMBL" id="QDU81879.1"/>
    </source>
</evidence>
<sequence>MPEIRFEISLQAFFFLCRITKWTIPALFVPPESWLRPARVSLFKNTLSGWSFPDPNSNSTAYGICRWTKL</sequence>
<proteinExistence type="predicted"/>
<dbReference type="EMBL" id="CP036281">
    <property type="protein sequence ID" value="QDU81879.1"/>
    <property type="molecule type" value="Genomic_DNA"/>
</dbReference>
<dbReference type="AlphaFoldDB" id="A0A518CRM6"/>
<dbReference type="KEGG" id="plon:Pla110_36300"/>